<dbReference type="GO" id="GO:0003950">
    <property type="term" value="F:NAD+ poly-ADP-ribosyltransferase activity"/>
    <property type="evidence" value="ECO:0007669"/>
    <property type="project" value="TreeGrafter"/>
</dbReference>
<dbReference type="PROSITE" id="PS51996">
    <property type="entry name" value="TR_MART"/>
    <property type="match status" value="2"/>
</dbReference>
<keyword evidence="3" id="KW-0964">Secreted</keyword>
<dbReference type="PANTHER" id="PTHR10339:SF25">
    <property type="entry name" value="SECRETED EXOENZYME S"/>
    <property type="match status" value="1"/>
</dbReference>
<dbReference type="PANTHER" id="PTHR10339">
    <property type="entry name" value="ADP-RIBOSYLTRANSFERASE"/>
    <property type="match status" value="1"/>
</dbReference>
<keyword evidence="7" id="KW-0548">Nucleotidyltransferase</keyword>
<dbReference type="GO" id="GO:0106274">
    <property type="term" value="F:NAD+-protein-arginine ADP-ribosyltransferase activity"/>
    <property type="evidence" value="ECO:0007669"/>
    <property type="project" value="UniProtKB-EC"/>
</dbReference>
<evidence type="ECO:0000256" key="4">
    <source>
        <dbReference type="ARBA" id="ARBA00022656"/>
    </source>
</evidence>
<feature type="signal peptide" evidence="11">
    <location>
        <begin position="1"/>
        <end position="28"/>
    </location>
</feature>
<evidence type="ECO:0000256" key="11">
    <source>
        <dbReference type="RuleBase" id="RU361228"/>
    </source>
</evidence>
<gene>
    <name evidence="12" type="ORF">MATL_G00221610</name>
</gene>
<keyword evidence="11" id="KW-0732">Signal</keyword>
<evidence type="ECO:0000256" key="5">
    <source>
        <dbReference type="ARBA" id="ARBA00022676"/>
    </source>
</evidence>
<evidence type="ECO:0000256" key="8">
    <source>
        <dbReference type="ARBA" id="ARBA00022857"/>
    </source>
</evidence>
<dbReference type="SUPFAM" id="SSF56399">
    <property type="entry name" value="ADP-ribosylation"/>
    <property type="match status" value="2"/>
</dbReference>
<dbReference type="InterPro" id="IPR050999">
    <property type="entry name" value="ADP-ribosyltransferase_ARG"/>
</dbReference>
<dbReference type="EMBL" id="JAFDVH010000020">
    <property type="protein sequence ID" value="KAG7458544.1"/>
    <property type="molecule type" value="Genomic_DNA"/>
</dbReference>
<evidence type="ECO:0000313" key="13">
    <source>
        <dbReference type="Proteomes" id="UP001046870"/>
    </source>
</evidence>
<evidence type="ECO:0000256" key="10">
    <source>
        <dbReference type="ARBA" id="ARBA00047597"/>
    </source>
</evidence>
<accession>A0A9D3PEH9</accession>
<feature type="chain" id="PRO_5039752999" description="NAD(P)(+)--arginine ADP-ribosyltransferase" evidence="11">
    <location>
        <begin position="29"/>
        <end position="562"/>
    </location>
</feature>
<dbReference type="Proteomes" id="UP001046870">
    <property type="component" value="Chromosome 20"/>
</dbReference>
<sequence length="562" mass="62610">MMGGQRERLFTLLLIAAVAHFVTPGVRQMSMSPSAVDDRFSGCRAEMREKVMGKGGLLEQELQSNSEFEEEWNEAICSKAIPGGRLEHARAIEVYSRADKTFRKDFNSAVESQGANSSVYSSSFPYKSLHFLLTEALQLLQPNQSLTTYRGSRHPYEAEVGTEVRFGRFTSTREERSHAEEDVDESGTLFIITSRAAVSVENQPCATKDIEFLIPPFEVFKVEDVKSKDGYTEITLNHTRFHSNHDCYLFPRGGGSDSSSDSVSSSHLQTGQHCRAEVMGGKGETLFTLLLITAVTHAVTPEERQMSMSPSAVDDRFSGCRAEMREKVMGKGGLLEQELKSNSEFQKKWNEASCSKAIPGGRLEHARAIEVYSRADKTFRKDFNSAVESQGANSSVYSSSFPYKSLHFLLTEALQLLQPNQSLTTYRGSRHQYKADVGTEVRFGGFTSTREEQSHAEEDVDESGTLFIITSRAAVSVENQPCAGKDIEFLIPPFEVFKVKDVKSNDGYTEITLNHTRFHSYHNCYLFPGPLPLNSSDSVHSHGLVLLVAFLCLCLRVLGQIL</sequence>
<evidence type="ECO:0000256" key="7">
    <source>
        <dbReference type="ARBA" id="ARBA00022695"/>
    </source>
</evidence>
<keyword evidence="9" id="KW-0843">Virulence</keyword>
<keyword evidence="5 11" id="KW-0328">Glycosyltransferase</keyword>
<keyword evidence="6 11" id="KW-0808">Transferase</keyword>
<comment type="caution">
    <text evidence="12">The sequence shown here is derived from an EMBL/GenBank/DDBJ whole genome shotgun (WGS) entry which is preliminary data.</text>
</comment>
<organism evidence="12 13">
    <name type="scientific">Megalops atlanticus</name>
    <name type="common">Tarpon</name>
    <name type="synonym">Clupea gigantea</name>
    <dbReference type="NCBI Taxonomy" id="7932"/>
    <lineage>
        <taxon>Eukaryota</taxon>
        <taxon>Metazoa</taxon>
        <taxon>Chordata</taxon>
        <taxon>Craniata</taxon>
        <taxon>Vertebrata</taxon>
        <taxon>Euteleostomi</taxon>
        <taxon>Actinopterygii</taxon>
        <taxon>Neopterygii</taxon>
        <taxon>Teleostei</taxon>
        <taxon>Elopiformes</taxon>
        <taxon>Megalopidae</taxon>
        <taxon>Megalops</taxon>
    </lineage>
</organism>
<dbReference type="PRINTS" id="PR00970">
    <property type="entry name" value="RIBTRNSFRASE"/>
</dbReference>
<evidence type="ECO:0000256" key="9">
    <source>
        <dbReference type="ARBA" id="ARBA00023026"/>
    </source>
</evidence>
<dbReference type="EC" id="2.4.2.31" evidence="11"/>
<protein>
    <recommendedName>
        <fullName evidence="11">NAD(P)(+)--arginine ADP-ribosyltransferase</fullName>
        <ecNumber evidence="11">2.4.2.31</ecNumber>
    </recommendedName>
    <alternativeName>
        <fullName evidence="11">Mono(ADP-ribosyl)transferase</fullName>
    </alternativeName>
</protein>
<dbReference type="InterPro" id="IPR000768">
    <property type="entry name" value="ART"/>
</dbReference>
<evidence type="ECO:0000256" key="6">
    <source>
        <dbReference type="ARBA" id="ARBA00022679"/>
    </source>
</evidence>
<dbReference type="GO" id="GO:0090729">
    <property type="term" value="F:toxin activity"/>
    <property type="evidence" value="ECO:0007669"/>
    <property type="project" value="UniProtKB-KW"/>
</dbReference>
<evidence type="ECO:0000256" key="3">
    <source>
        <dbReference type="ARBA" id="ARBA00022525"/>
    </source>
</evidence>
<reference evidence="12" key="1">
    <citation type="submission" date="2021-01" db="EMBL/GenBank/DDBJ databases">
        <authorList>
            <person name="Zahm M."/>
            <person name="Roques C."/>
            <person name="Cabau C."/>
            <person name="Klopp C."/>
            <person name="Donnadieu C."/>
            <person name="Jouanno E."/>
            <person name="Lampietro C."/>
            <person name="Louis A."/>
            <person name="Herpin A."/>
            <person name="Echchiki A."/>
            <person name="Berthelot C."/>
            <person name="Parey E."/>
            <person name="Roest-Crollius H."/>
            <person name="Braasch I."/>
            <person name="Postlethwait J."/>
            <person name="Bobe J."/>
            <person name="Montfort J."/>
            <person name="Bouchez O."/>
            <person name="Begum T."/>
            <person name="Mejri S."/>
            <person name="Adams A."/>
            <person name="Chen W.-J."/>
            <person name="Guiguen Y."/>
        </authorList>
    </citation>
    <scope>NUCLEOTIDE SEQUENCE</scope>
    <source>
        <strain evidence="12">YG-15Mar2019-1</strain>
        <tissue evidence="12">Brain</tissue>
    </source>
</reference>
<dbReference type="OrthoDB" id="423533at2759"/>
<name>A0A9D3PEH9_MEGAT</name>
<keyword evidence="4" id="KW-0800">Toxin</keyword>
<comment type="catalytic activity">
    <reaction evidence="10 11">
        <text>L-arginyl-[protein] + NAD(+) = N(omega)-(ADP-D-ribosyl)-L-arginyl-[protein] + nicotinamide + H(+)</text>
        <dbReference type="Rhea" id="RHEA:19149"/>
        <dbReference type="Rhea" id="RHEA-COMP:10532"/>
        <dbReference type="Rhea" id="RHEA-COMP:15087"/>
        <dbReference type="ChEBI" id="CHEBI:15378"/>
        <dbReference type="ChEBI" id="CHEBI:17154"/>
        <dbReference type="ChEBI" id="CHEBI:29965"/>
        <dbReference type="ChEBI" id="CHEBI:57540"/>
        <dbReference type="ChEBI" id="CHEBI:142554"/>
        <dbReference type="EC" id="2.4.2.31"/>
    </reaction>
</comment>
<evidence type="ECO:0000313" key="12">
    <source>
        <dbReference type="EMBL" id="KAG7458544.1"/>
    </source>
</evidence>
<evidence type="ECO:0000256" key="1">
    <source>
        <dbReference type="ARBA" id="ARBA00004613"/>
    </source>
</evidence>
<comment type="similarity">
    <text evidence="2 11">Belongs to the Arg-specific ADP-ribosyltransferase family.</text>
</comment>
<dbReference type="GO" id="GO:0005576">
    <property type="term" value="C:extracellular region"/>
    <property type="evidence" value="ECO:0007669"/>
    <property type="project" value="UniProtKB-SubCell"/>
</dbReference>
<evidence type="ECO:0000256" key="2">
    <source>
        <dbReference type="ARBA" id="ARBA00009558"/>
    </source>
</evidence>
<dbReference type="AlphaFoldDB" id="A0A9D3PEH9"/>
<keyword evidence="8 11" id="KW-0521">NADP</keyword>
<proteinExistence type="inferred from homology"/>
<dbReference type="GO" id="GO:0016779">
    <property type="term" value="F:nucleotidyltransferase activity"/>
    <property type="evidence" value="ECO:0007669"/>
    <property type="project" value="UniProtKB-KW"/>
</dbReference>
<dbReference type="Gene3D" id="3.90.176.10">
    <property type="entry name" value="Toxin ADP-ribosyltransferase, Chain A, domain 1"/>
    <property type="match status" value="2"/>
</dbReference>
<comment type="subcellular location">
    <subcellularLocation>
        <location evidence="1">Secreted</location>
    </subcellularLocation>
</comment>
<dbReference type="PROSITE" id="PS01291">
    <property type="entry name" value="ART"/>
    <property type="match status" value="2"/>
</dbReference>
<keyword evidence="11" id="KW-0520">NAD</keyword>
<dbReference type="Pfam" id="PF01129">
    <property type="entry name" value="ART"/>
    <property type="match status" value="2"/>
</dbReference>
<keyword evidence="13" id="KW-1185">Reference proteome</keyword>